<dbReference type="Proteomes" id="UP000269721">
    <property type="component" value="Unassembled WGS sequence"/>
</dbReference>
<accession>A0A4P9WK79</accession>
<proteinExistence type="predicted"/>
<dbReference type="AlphaFoldDB" id="A0A4P9WK79"/>
<organism evidence="1 2">
    <name type="scientific">Blyttiomyces helicus</name>
    <dbReference type="NCBI Taxonomy" id="388810"/>
    <lineage>
        <taxon>Eukaryota</taxon>
        <taxon>Fungi</taxon>
        <taxon>Fungi incertae sedis</taxon>
        <taxon>Chytridiomycota</taxon>
        <taxon>Chytridiomycota incertae sedis</taxon>
        <taxon>Chytridiomycetes</taxon>
        <taxon>Chytridiomycetes incertae sedis</taxon>
        <taxon>Blyttiomyces</taxon>
    </lineage>
</organism>
<sequence length="365" mass="40899">MRDVRFKPKIAMTDTDAPERGALLNVWPLIYKLLSIFHVTQCWKKKRGKFLGSAGKGGCDRIAQGCQQNERRHPLESVIFRLVSHFDLMVEAPQKSHRGLSISWAPAASLKVISNAVEFCAYFAKQWLPPAILNSWCMSSWHTASSITGIPLELIPTLNNHLKGSKLYLKRHAMGGIQLPRWARLDVAVVWGAQQDADIGAIYLLSKHDFILVSCTENTVVVRVRSQVAPGHTYLCYLFPTRIPTCDCSRCALWLHLKQSLARHARIVATLQAEILRISHNLGDLNSDVDPDAEVVVPEGKLLADLAQFADWEQLLASRVGRQEQDHPVQGLQGLKRKRTGREVVMIPVEGQKEARKDSYNAYAG</sequence>
<dbReference type="OrthoDB" id="2422225at2759"/>
<evidence type="ECO:0000313" key="1">
    <source>
        <dbReference type="EMBL" id="RKO93371.1"/>
    </source>
</evidence>
<gene>
    <name evidence="1" type="ORF">BDK51DRAFT_53156</name>
</gene>
<keyword evidence="2" id="KW-1185">Reference proteome</keyword>
<name>A0A4P9WK79_9FUNG</name>
<reference evidence="2" key="1">
    <citation type="journal article" date="2018" name="Nat. Microbiol.">
        <title>Leveraging single-cell genomics to expand the fungal tree of life.</title>
        <authorList>
            <person name="Ahrendt S.R."/>
            <person name="Quandt C.A."/>
            <person name="Ciobanu D."/>
            <person name="Clum A."/>
            <person name="Salamov A."/>
            <person name="Andreopoulos B."/>
            <person name="Cheng J.F."/>
            <person name="Woyke T."/>
            <person name="Pelin A."/>
            <person name="Henrissat B."/>
            <person name="Reynolds N.K."/>
            <person name="Benny G.L."/>
            <person name="Smith M.E."/>
            <person name="James T.Y."/>
            <person name="Grigoriev I.V."/>
        </authorList>
    </citation>
    <scope>NUCLEOTIDE SEQUENCE [LARGE SCALE GENOMIC DNA]</scope>
</reference>
<evidence type="ECO:0000313" key="2">
    <source>
        <dbReference type="Proteomes" id="UP000269721"/>
    </source>
</evidence>
<dbReference type="EMBL" id="KZ994269">
    <property type="protein sequence ID" value="RKO93371.1"/>
    <property type="molecule type" value="Genomic_DNA"/>
</dbReference>
<protein>
    <submittedName>
        <fullName evidence="1">Uncharacterized protein</fullName>
    </submittedName>
</protein>